<dbReference type="InterPro" id="IPR018977">
    <property type="entry name" value="NurA_domain"/>
</dbReference>
<dbReference type="SMART" id="SM00933">
    <property type="entry name" value="NurA"/>
    <property type="match status" value="1"/>
</dbReference>
<sequence length="385" mass="44605">MRPELLKKTYSLKSELSQLAFSLNEEIKREEVLSKWKNYVPAPVDRFAVAADGSFNKKHYLGFYLYSVSGYAVGLKNGSTPAEEVTGDINLSVIKKTELIDQYLRMLMFLCEMKALIKLAEREKPKVLLIDGTLSSRFITVFPKTDWFCSEEFEGKIASIAGEFIPAVKDMLLEEDIVAFSKEIKEKVTAKLFKEFGEKGLRRDIVEATLSKLAYFEYLLLLHKLFYGLEFKPVVIGVAKTSHSTDIFKKSIPDIRVLHQFVKDNGYTLPQTYVNLDEIKWEFSQIFEYIEENIAYQLRDVSIRYFYGKYDRGRTISLIEYYENPDLEGITPEYVLDILSNFSVSGYPFPLRKADYEVRITRRDMEMIENLLGLQNEIHGREGLE</sequence>
<accession>A0ABS1GIU1</accession>
<dbReference type="Pfam" id="PF09376">
    <property type="entry name" value="NurA"/>
    <property type="match status" value="1"/>
</dbReference>
<dbReference type="Proteomes" id="UP000772812">
    <property type="component" value="Unassembled WGS sequence"/>
</dbReference>
<dbReference type="RefSeq" id="WP_200674150.1">
    <property type="nucleotide sequence ID" value="NZ_JAACYA010000002.1"/>
</dbReference>
<evidence type="ECO:0000259" key="1">
    <source>
        <dbReference type="SMART" id="SM00933"/>
    </source>
</evidence>
<gene>
    <name evidence="2" type="ORF">GWK41_06610</name>
</gene>
<evidence type="ECO:0000313" key="2">
    <source>
        <dbReference type="EMBL" id="MBK3332736.1"/>
    </source>
</evidence>
<dbReference type="EMBL" id="JAACYA010000002">
    <property type="protein sequence ID" value="MBK3332736.1"/>
    <property type="molecule type" value="Genomic_DNA"/>
</dbReference>
<reference evidence="2 3" key="1">
    <citation type="journal article" date="2021" name="Syst. Appl. Microbiol.">
        <title>Persephonella atlantica sp. nov.: How to adapt to physico-chemical gradients in high temperature hydrothermal habitats.</title>
        <authorList>
            <person name="Francois D.X."/>
            <person name="Godfroy A."/>
            <person name="Mathien C."/>
            <person name="Aube J."/>
            <person name="Cathalot C."/>
            <person name="Lesongeur F."/>
            <person name="L'Haridon S."/>
            <person name="Philippon X."/>
            <person name="Roussel E.G."/>
        </authorList>
    </citation>
    <scope>NUCLEOTIDE SEQUENCE [LARGE SCALE GENOMIC DNA]</scope>
    <source>
        <strain evidence="2 3">MO1340</strain>
    </source>
</reference>
<keyword evidence="3" id="KW-1185">Reference proteome</keyword>
<feature type="domain" description="NurA" evidence="1">
    <location>
        <begin position="46"/>
        <end position="360"/>
    </location>
</feature>
<comment type="caution">
    <text evidence="2">The sequence shown here is derived from an EMBL/GenBank/DDBJ whole genome shotgun (WGS) entry which is preliminary data.</text>
</comment>
<protein>
    <submittedName>
        <fullName evidence="2">DNA double-strand break repair nuclease NurA</fullName>
    </submittedName>
</protein>
<organism evidence="2 3">
    <name type="scientific">Persephonella atlantica</name>
    <dbReference type="NCBI Taxonomy" id="2699429"/>
    <lineage>
        <taxon>Bacteria</taxon>
        <taxon>Pseudomonadati</taxon>
        <taxon>Aquificota</taxon>
        <taxon>Aquificia</taxon>
        <taxon>Aquificales</taxon>
        <taxon>Hydrogenothermaceae</taxon>
        <taxon>Persephonella</taxon>
    </lineage>
</organism>
<proteinExistence type="predicted"/>
<name>A0ABS1GIU1_9AQUI</name>
<evidence type="ECO:0000313" key="3">
    <source>
        <dbReference type="Proteomes" id="UP000772812"/>
    </source>
</evidence>